<dbReference type="Gene3D" id="1.10.10.10">
    <property type="entry name" value="Winged helix-like DNA-binding domain superfamily/Winged helix DNA-binding domain"/>
    <property type="match status" value="1"/>
</dbReference>
<dbReference type="SUPFAM" id="SSF46785">
    <property type="entry name" value="Winged helix' DNA-binding domain"/>
    <property type="match status" value="1"/>
</dbReference>
<reference evidence="5" key="2">
    <citation type="submission" date="2020-09" db="EMBL/GenBank/DDBJ databases">
        <authorList>
            <person name="Sun Q."/>
            <person name="Kim S."/>
        </authorList>
    </citation>
    <scope>NUCLEOTIDE SEQUENCE</scope>
    <source>
        <strain evidence="5">KCTC 42590</strain>
    </source>
</reference>
<dbReference type="EMBL" id="BNCI01000002">
    <property type="protein sequence ID" value="GHF26850.1"/>
    <property type="molecule type" value="Genomic_DNA"/>
</dbReference>
<dbReference type="RefSeq" id="WP_229819369.1">
    <property type="nucleotide sequence ID" value="NZ_BNCI01000002.1"/>
</dbReference>
<accession>A0A919AUK7</accession>
<feature type="domain" description="HTH asnC-type" evidence="4">
    <location>
        <begin position="3"/>
        <end position="64"/>
    </location>
</feature>
<gene>
    <name evidence="5" type="ORF">GCM10017044_22360</name>
</gene>
<evidence type="ECO:0000313" key="6">
    <source>
        <dbReference type="Proteomes" id="UP000630923"/>
    </source>
</evidence>
<reference evidence="5" key="1">
    <citation type="journal article" date="2014" name="Int. J. Syst. Evol. Microbiol.">
        <title>Complete genome sequence of Corynebacterium casei LMG S-19264T (=DSM 44701T), isolated from a smear-ripened cheese.</title>
        <authorList>
            <consortium name="US DOE Joint Genome Institute (JGI-PGF)"/>
            <person name="Walter F."/>
            <person name="Albersmeier A."/>
            <person name="Kalinowski J."/>
            <person name="Ruckert C."/>
        </authorList>
    </citation>
    <scope>NUCLEOTIDE SEQUENCE</scope>
    <source>
        <strain evidence="5">KCTC 42590</strain>
    </source>
</reference>
<keyword evidence="1" id="KW-0805">Transcription regulation</keyword>
<dbReference type="AlphaFoldDB" id="A0A919AUK7"/>
<keyword evidence="2" id="KW-0238">DNA-binding</keyword>
<keyword evidence="3" id="KW-0804">Transcription</keyword>
<dbReference type="GO" id="GO:0005829">
    <property type="term" value="C:cytosol"/>
    <property type="evidence" value="ECO:0007669"/>
    <property type="project" value="TreeGrafter"/>
</dbReference>
<dbReference type="InterPro" id="IPR036388">
    <property type="entry name" value="WH-like_DNA-bd_sf"/>
</dbReference>
<dbReference type="SUPFAM" id="SSF54909">
    <property type="entry name" value="Dimeric alpha+beta barrel"/>
    <property type="match status" value="1"/>
</dbReference>
<evidence type="ECO:0000256" key="3">
    <source>
        <dbReference type="ARBA" id="ARBA00023163"/>
    </source>
</evidence>
<comment type="caution">
    <text evidence="5">The sequence shown here is derived from an EMBL/GenBank/DDBJ whole genome shotgun (WGS) entry which is preliminary data.</text>
</comment>
<evidence type="ECO:0000256" key="1">
    <source>
        <dbReference type="ARBA" id="ARBA00023015"/>
    </source>
</evidence>
<dbReference type="GO" id="GO:0006355">
    <property type="term" value="P:regulation of DNA-templated transcription"/>
    <property type="evidence" value="ECO:0007669"/>
    <property type="project" value="UniProtKB-ARBA"/>
</dbReference>
<dbReference type="GO" id="GO:0043200">
    <property type="term" value="P:response to amino acid"/>
    <property type="evidence" value="ECO:0007669"/>
    <property type="project" value="TreeGrafter"/>
</dbReference>
<dbReference type="Pfam" id="PF01037">
    <property type="entry name" value="AsnC_trans_reg"/>
    <property type="match status" value="1"/>
</dbReference>
<evidence type="ECO:0000256" key="2">
    <source>
        <dbReference type="ARBA" id="ARBA00023125"/>
    </source>
</evidence>
<dbReference type="PANTHER" id="PTHR30154:SF34">
    <property type="entry name" value="TRANSCRIPTIONAL REGULATOR AZLB"/>
    <property type="match status" value="1"/>
</dbReference>
<dbReference type="InterPro" id="IPR000485">
    <property type="entry name" value="AsnC-type_HTH_dom"/>
</dbReference>
<proteinExistence type="predicted"/>
<dbReference type="PROSITE" id="PS50956">
    <property type="entry name" value="HTH_ASNC_2"/>
    <property type="match status" value="1"/>
</dbReference>
<dbReference type="InterPro" id="IPR011008">
    <property type="entry name" value="Dimeric_a/b-barrel"/>
</dbReference>
<dbReference type="Pfam" id="PF13404">
    <property type="entry name" value="HTH_AsnC-type"/>
    <property type="match status" value="1"/>
</dbReference>
<dbReference type="Proteomes" id="UP000630923">
    <property type="component" value="Unassembled WGS sequence"/>
</dbReference>
<dbReference type="CDD" id="cd00090">
    <property type="entry name" value="HTH_ARSR"/>
    <property type="match status" value="1"/>
</dbReference>
<sequence>MRLDAIDYAILEHLQENGRISNVELADSVGLSESACLRRVKILHDNNVIEQYSAHVNPSKVGLPGSVFVSVTLDRQQEGQLGDFERQVRDVDEVMECYLMSGEVDYMIRVAVADATDYERIHNKLTRLPGVSRIHSSFALRTILKRNKLPVSPEFKTKK</sequence>
<dbReference type="InterPro" id="IPR019887">
    <property type="entry name" value="Tscrpt_reg_AsnC/Lrp_C"/>
</dbReference>
<dbReference type="GO" id="GO:0043565">
    <property type="term" value="F:sequence-specific DNA binding"/>
    <property type="evidence" value="ECO:0007669"/>
    <property type="project" value="InterPro"/>
</dbReference>
<dbReference type="SMART" id="SM00344">
    <property type="entry name" value="HTH_ASNC"/>
    <property type="match status" value="1"/>
</dbReference>
<protein>
    <submittedName>
        <fullName evidence="5">AsnC family transcriptional regulator</fullName>
    </submittedName>
</protein>
<name>A0A919AUK7_9PROT</name>
<dbReference type="InterPro" id="IPR019888">
    <property type="entry name" value="Tscrpt_reg_AsnC-like"/>
</dbReference>
<dbReference type="Gene3D" id="3.30.70.920">
    <property type="match status" value="1"/>
</dbReference>
<evidence type="ECO:0000313" key="5">
    <source>
        <dbReference type="EMBL" id="GHF26850.1"/>
    </source>
</evidence>
<keyword evidence="6" id="KW-1185">Reference proteome</keyword>
<evidence type="ECO:0000259" key="4">
    <source>
        <dbReference type="PROSITE" id="PS50956"/>
    </source>
</evidence>
<dbReference type="PRINTS" id="PR00033">
    <property type="entry name" value="HTHASNC"/>
</dbReference>
<dbReference type="InterPro" id="IPR036390">
    <property type="entry name" value="WH_DNA-bd_sf"/>
</dbReference>
<dbReference type="PANTHER" id="PTHR30154">
    <property type="entry name" value="LEUCINE-RESPONSIVE REGULATORY PROTEIN"/>
    <property type="match status" value="1"/>
</dbReference>
<organism evidence="5 6">
    <name type="scientific">Kordiimonas sediminis</name>
    <dbReference type="NCBI Taxonomy" id="1735581"/>
    <lineage>
        <taxon>Bacteria</taxon>
        <taxon>Pseudomonadati</taxon>
        <taxon>Pseudomonadota</taxon>
        <taxon>Alphaproteobacteria</taxon>
        <taxon>Kordiimonadales</taxon>
        <taxon>Kordiimonadaceae</taxon>
        <taxon>Kordiimonas</taxon>
    </lineage>
</organism>
<dbReference type="InterPro" id="IPR011991">
    <property type="entry name" value="ArsR-like_HTH"/>
</dbReference>